<accession>A0A5E4NF40</accession>
<gene>
    <name evidence="1" type="ORF">CINCED_3A008662</name>
</gene>
<organism evidence="1 2">
    <name type="scientific">Cinara cedri</name>
    <dbReference type="NCBI Taxonomy" id="506608"/>
    <lineage>
        <taxon>Eukaryota</taxon>
        <taxon>Metazoa</taxon>
        <taxon>Ecdysozoa</taxon>
        <taxon>Arthropoda</taxon>
        <taxon>Hexapoda</taxon>
        <taxon>Insecta</taxon>
        <taxon>Pterygota</taxon>
        <taxon>Neoptera</taxon>
        <taxon>Paraneoptera</taxon>
        <taxon>Hemiptera</taxon>
        <taxon>Sternorrhyncha</taxon>
        <taxon>Aphidomorpha</taxon>
        <taxon>Aphidoidea</taxon>
        <taxon>Aphididae</taxon>
        <taxon>Lachninae</taxon>
        <taxon>Cinara</taxon>
    </lineage>
</organism>
<evidence type="ECO:0000313" key="2">
    <source>
        <dbReference type="Proteomes" id="UP000325440"/>
    </source>
</evidence>
<protein>
    <submittedName>
        <fullName evidence="1">Uncharacterized protein</fullName>
    </submittedName>
</protein>
<dbReference type="AlphaFoldDB" id="A0A5E4NF40"/>
<proteinExistence type="predicted"/>
<evidence type="ECO:0000313" key="1">
    <source>
        <dbReference type="EMBL" id="VVC42327.1"/>
    </source>
</evidence>
<dbReference type="Proteomes" id="UP000325440">
    <property type="component" value="Unassembled WGS sequence"/>
</dbReference>
<name>A0A5E4NF40_9HEMI</name>
<keyword evidence="2" id="KW-1185">Reference proteome</keyword>
<reference evidence="1 2" key="1">
    <citation type="submission" date="2019-08" db="EMBL/GenBank/DDBJ databases">
        <authorList>
            <person name="Alioto T."/>
            <person name="Alioto T."/>
            <person name="Gomez Garrido J."/>
        </authorList>
    </citation>
    <scope>NUCLEOTIDE SEQUENCE [LARGE SCALE GENOMIC DNA]</scope>
</reference>
<dbReference type="EMBL" id="CABPRJ010001945">
    <property type="protein sequence ID" value="VVC42327.1"/>
    <property type="molecule type" value="Genomic_DNA"/>
</dbReference>
<sequence>MLDFLVMKEKQRQMLLINKKTDLDLFRTNLDETLTLTVRLRTFIEIVNDVEQLTNNIVKAAKAATPITPTGGNHEIAYPMEVRELVK</sequence>